<feature type="region of interest" description="Disordered" evidence="1">
    <location>
        <begin position="423"/>
        <end position="447"/>
    </location>
</feature>
<reference evidence="2 3" key="1">
    <citation type="submission" date="2024-02" db="EMBL/GenBank/DDBJ databases">
        <title>De novo assembly and annotation of 12 fungi associated with fruit tree decline syndrome in Ontario, Canada.</title>
        <authorList>
            <person name="Sulman M."/>
            <person name="Ellouze W."/>
            <person name="Ilyukhin E."/>
        </authorList>
    </citation>
    <scope>NUCLEOTIDE SEQUENCE [LARGE SCALE GENOMIC DNA]</scope>
    <source>
        <strain evidence="2 3">M97-236</strain>
    </source>
</reference>
<evidence type="ECO:0000256" key="1">
    <source>
        <dbReference type="SAM" id="MobiDB-lite"/>
    </source>
</evidence>
<name>A0ABR3RF55_9PLEO</name>
<evidence type="ECO:0000313" key="3">
    <source>
        <dbReference type="Proteomes" id="UP001521222"/>
    </source>
</evidence>
<sequence length="447" mass="51558">MEAETTMVTLVDLLSSTYAPVQTMILPYLGIAEVIALTRTSKEFDCLQPVLKAMAWNINHFLDYFFSDPLTFRSIQGECGALLSGRAVRNFLRRSRSPFGDLMVFVVDEQRDLLISHIENDGYTQQENPTKTGRLIFTKIRPDGQELRLCVFQSGRAAIAQVLDYHNLTASMNIVSWNSAYALFPHTTFIKSESYLLKGLSFALNRDLVNLTEEGIKTQSISWAQRETLEGAQNGYESLDLQLDQDANDIGELTRRRRIGDKHTWKLDLDIQGLTIPDIPVKVLESTTFRLHVPHKYDQTWPVAHYEVEFDTKIQHPVLRYQYVTLREDTKDDDHVVMRDELDRRMRTSHYGRKCEELIDRLNELTMIEFTKIPSATEALGILIGKLSRASRLRGQFVLPASWTFYDDEVISFLDKAWKSQQKMDAKEEASRKARFEDRLENDENAK</sequence>
<accession>A0ABR3RF55</accession>
<protein>
    <submittedName>
        <fullName evidence="2">Uncharacterized protein</fullName>
    </submittedName>
</protein>
<dbReference type="Proteomes" id="UP001521222">
    <property type="component" value="Unassembled WGS sequence"/>
</dbReference>
<comment type="caution">
    <text evidence="2">The sequence shown here is derived from an EMBL/GenBank/DDBJ whole genome shotgun (WGS) entry which is preliminary data.</text>
</comment>
<proteinExistence type="predicted"/>
<organism evidence="2 3">
    <name type="scientific">Nothophoma quercina</name>
    <dbReference type="NCBI Taxonomy" id="749835"/>
    <lineage>
        <taxon>Eukaryota</taxon>
        <taxon>Fungi</taxon>
        <taxon>Dikarya</taxon>
        <taxon>Ascomycota</taxon>
        <taxon>Pezizomycotina</taxon>
        <taxon>Dothideomycetes</taxon>
        <taxon>Pleosporomycetidae</taxon>
        <taxon>Pleosporales</taxon>
        <taxon>Pleosporineae</taxon>
        <taxon>Didymellaceae</taxon>
        <taxon>Nothophoma</taxon>
    </lineage>
</organism>
<dbReference type="EMBL" id="JAKIXB020000013">
    <property type="protein sequence ID" value="KAL1602913.1"/>
    <property type="molecule type" value="Genomic_DNA"/>
</dbReference>
<keyword evidence="3" id="KW-1185">Reference proteome</keyword>
<gene>
    <name evidence="2" type="ORF">SLS59_004568</name>
</gene>
<evidence type="ECO:0000313" key="2">
    <source>
        <dbReference type="EMBL" id="KAL1602913.1"/>
    </source>
</evidence>